<dbReference type="AlphaFoldDB" id="A0A9W8GVM2"/>
<dbReference type="InterPro" id="IPR000232">
    <property type="entry name" value="HSF_DNA-bd"/>
</dbReference>
<evidence type="ECO:0000256" key="2">
    <source>
        <dbReference type="ARBA" id="ARBA00023125"/>
    </source>
</evidence>
<dbReference type="InterPro" id="IPR036388">
    <property type="entry name" value="WH-like_DNA-bd_sf"/>
</dbReference>
<feature type="region of interest" description="Disordered" evidence="4">
    <location>
        <begin position="87"/>
        <end position="116"/>
    </location>
</feature>
<dbReference type="Pfam" id="PF00447">
    <property type="entry name" value="HSF_DNA-bind"/>
    <property type="match status" value="1"/>
</dbReference>
<evidence type="ECO:0000259" key="5">
    <source>
        <dbReference type="Pfam" id="PF00447"/>
    </source>
</evidence>
<dbReference type="EMBL" id="JANBUH010000878">
    <property type="protein sequence ID" value="KAJ2749105.1"/>
    <property type="molecule type" value="Genomic_DNA"/>
</dbReference>
<dbReference type="GO" id="GO:0005634">
    <property type="term" value="C:nucleus"/>
    <property type="evidence" value="ECO:0007669"/>
    <property type="project" value="UniProtKB-SubCell"/>
</dbReference>
<dbReference type="OrthoDB" id="378564at2759"/>
<dbReference type="Gene3D" id="1.10.10.10">
    <property type="entry name" value="Winged helix-like DNA-binding domain superfamily/Winged helix DNA-binding domain"/>
    <property type="match status" value="1"/>
</dbReference>
<evidence type="ECO:0000256" key="4">
    <source>
        <dbReference type="SAM" id="MobiDB-lite"/>
    </source>
</evidence>
<feature type="compositionally biased region" description="Low complexity" evidence="4">
    <location>
        <begin position="47"/>
        <end position="63"/>
    </location>
</feature>
<evidence type="ECO:0000313" key="7">
    <source>
        <dbReference type="Proteomes" id="UP001140011"/>
    </source>
</evidence>
<dbReference type="GO" id="GO:0003700">
    <property type="term" value="F:DNA-binding transcription factor activity"/>
    <property type="evidence" value="ECO:0007669"/>
    <property type="project" value="InterPro"/>
</dbReference>
<accession>A0A9W8GVM2</accession>
<sequence>MGRKRNTPTATEPRTQKKGRLSTNDSFATDSNTESVSSRTRSRGRPSTHNTTTTTNSNNNNNSRCARSLSSCSEQPLAIFLPVTEAAPDSASSSNHPATSGAVAPYTGENSDNNTTDVVNLSDLNSSQVNLPGVVSQSFIPEYLPTPSPVLDANLIARAPTQSYASPLLSLLPRVTTAARHKLKKPTMAFKYAVYRIVSNEDYRSWVKWNDEGNQLYIGNWDFFIDTLVDLGFSATGRTSVMRNFYSYGFKLDSDGRCRVPGENGAKVYASLSPDFPTNASSFFETAQILWRIWPQNIENRYPLLRHKAVVNVPSLLLSGSDLDQRLYLHIFIHEAGQLGPHPNLSDPRLVFSRIPIVQWKGVCPSNASDKNILATCIEERIPELQYEPGASWAIVLENHAYTSYNIPNHIPRTSTPLLGKFYNPPLSRNDFTKSRPKSKSLATLKGKGVAADVYSLTIDVDLELEGIKQG</sequence>
<name>A0A9W8GVM2_9FUNG</name>
<dbReference type="InterPro" id="IPR036390">
    <property type="entry name" value="WH_DNA-bd_sf"/>
</dbReference>
<keyword evidence="2" id="KW-0238">DNA-binding</keyword>
<dbReference type="SUPFAM" id="SSF46785">
    <property type="entry name" value="Winged helix' DNA-binding domain"/>
    <property type="match status" value="1"/>
</dbReference>
<protein>
    <recommendedName>
        <fullName evidence="5">HSF-type DNA-binding domain-containing protein</fullName>
    </recommendedName>
</protein>
<comment type="subcellular location">
    <subcellularLocation>
        <location evidence="1">Nucleus</location>
    </subcellularLocation>
</comment>
<gene>
    <name evidence="6" type="ORF">GGI19_005826</name>
</gene>
<feature type="region of interest" description="Disordered" evidence="4">
    <location>
        <begin position="1"/>
        <end position="67"/>
    </location>
</feature>
<evidence type="ECO:0000256" key="3">
    <source>
        <dbReference type="ARBA" id="ARBA00023242"/>
    </source>
</evidence>
<proteinExistence type="predicted"/>
<keyword evidence="7" id="KW-1185">Reference proteome</keyword>
<feature type="domain" description="HSF-type DNA-binding" evidence="5">
    <location>
        <begin position="190"/>
        <end position="252"/>
    </location>
</feature>
<evidence type="ECO:0000256" key="1">
    <source>
        <dbReference type="ARBA" id="ARBA00004123"/>
    </source>
</evidence>
<dbReference type="Proteomes" id="UP001140011">
    <property type="component" value="Unassembled WGS sequence"/>
</dbReference>
<keyword evidence="3" id="KW-0539">Nucleus</keyword>
<reference evidence="6" key="1">
    <citation type="submission" date="2022-07" db="EMBL/GenBank/DDBJ databases">
        <title>Phylogenomic reconstructions and comparative analyses of Kickxellomycotina fungi.</title>
        <authorList>
            <person name="Reynolds N.K."/>
            <person name="Stajich J.E."/>
            <person name="Barry K."/>
            <person name="Grigoriev I.V."/>
            <person name="Crous P."/>
            <person name="Smith M.E."/>
        </authorList>
    </citation>
    <scope>NUCLEOTIDE SEQUENCE</scope>
    <source>
        <strain evidence="6">BCRC 34297</strain>
    </source>
</reference>
<comment type="caution">
    <text evidence="6">The sequence shown here is derived from an EMBL/GenBank/DDBJ whole genome shotgun (WGS) entry which is preliminary data.</text>
</comment>
<feature type="compositionally biased region" description="Polar residues" evidence="4">
    <location>
        <begin position="21"/>
        <end position="30"/>
    </location>
</feature>
<organism evidence="6 7">
    <name type="scientific">Coemansia pectinata</name>
    <dbReference type="NCBI Taxonomy" id="1052879"/>
    <lineage>
        <taxon>Eukaryota</taxon>
        <taxon>Fungi</taxon>
        <taxon>Fungi incertae sedis</taxon>
        <taxon>Zoopagomycota</taxon>
        <taxon>Kickxellomycotina</taxon>
        <taxon>Kickxellomycetes</taxon>
        <taxon>Kickxellales</taxon>
        <taxon>Kickxellaceae</taxon>
        <taxon>Coemansia</taxon>
    </lineage>
</organism>
<evidence type="ECO:0000313" key="6">
    <source>
        <dbReference type="EMBL" id="KAJ2749105.1"/>
    </source>
</evidence>
<dbReference type="GO" id="GO:0043565">
    <property type="term" value="F:sequence-specific DNA binding"/>
    <property type="evidence" value="ECO:0007669"/>
    <property type="project" value="InterPro"/>
</dbReference>